<proteinExistence type="predicted"/>
<gene>
    <name evidence="2" type="ORF">PCANC_21783</name>
</gene>
<dbReference type="PANTHER" id="PTHR48159:SF1">
    <property type="entry name" value="MEMBRANE-ASSOCIATED GIANT PROTEIN ANTIGEN, PUTATIVE-RELATED"/>
    <property type="match status" value="1"/>
</dbReference>
<dbReference type="Proteomes" id="UP000235388">
    <property type="component" value="Unassembled WGS sequence"/>
</dbReference>
<feature type="region of interest" description="Disordered" evidence="1">
    <location>
        <begin position="595"/>
        <end position="628"/>
    </location>
</feature>
<evidence type="ECO:0000313" key="2">
    <source>
        <dbReference type="EMBL" id="PLW28759.1"/>
    </source>
</evidence>
<keyword evidence="3" id="KW-1185">Reference proteome</keyword>
<sequence length="774" mass="86060">MIYSYPLIHKLLEVVPRPFTHKVSVPNGVFLPPNALRLVRHIGSLHPHFPSLPVTFTIPGHSLDTALAFVKSMRATVRWNQHRCVPNPLTKDNIVWYTSFGRKNYFKIEFTCPCQGFANPPLNSRKSNHVSDQCGCTASHDPNSHDDMVLSRAPIAVDDWLKERVESGLGWKAIHNLIRTPFIGLIASAEVIPKGLRKFYNRFQYLRQTQVKVIARRDPNIIKSLQLWDQVLTREGWKAHTNFQDDCNFSFAFQSSWQQDLMLQHRTSMILMDTTHNLLSNYFLTDGAKVSLWTFMIRDPIVGKGLPVAWAFTGSAAESAISPLLRWMRDSTGLQTASFMSNCKAKTYLKDRWIEVFDQFRNIVYSQHNPMPALTTFKLQWAKVSPGFGVPAVHACPEGVQGLHALQTGVHGQHTCPAGPHAEPAVLTPFVGVRHAGEGVRGYLPPPERLQIDEVVQVLTDEVESHYQWSQHQVESGFAGQTTNKFQMRQKLIADTHTPEDMEMLGVLCESITGGYIISSFTNPNAMQYTVKKSMVTLTCKMQLASCSCRLDRSQIDLTVEDFETEAQDDNSDIEVLKSTLPSGKVIEVYHPPQRPKQLFGQDSSADEPVLKRPQATNTPTNGIRGSSLAASGGSCLTPLASGSCHLTTSSIPITPHSGAQSHGGSTNSPQELFRLKHNSVGSANVALQQIVAALRLVKTRREMASRATPASLADFVSYSRSLLRMMNGLPSGLEPFMLPGLDWASILDGPEEDTNGSQKMMMVVDGRDYCKLT</sequence>
<evidence type="ECO:0000313" key="3">
    <source>
        <dbReference type="Proteomes" id="UP000235388"/>
    </source>
</evidence>
<evidence type="ECO:0008006" key="4">
    <source>
        <dbReference type="Google" id="ProtNLM"/>
    </source>
</evidence>
<accession>A0A2N5TTF7</accession>
<comment type="caution">
    <text evidence="2">The sequence shown here is derived from an EMBL/GenBank/DDBJ whole genome shotgun (WGS) entry which is preliminary data.</text>
</comment>
<dbReference type="AlphaFoldDB" id="A0A2N5TTF7"/>
<dbReference type="STRING" id="200324.A0A2N5TTF7"/>
<organism evidence="2 3">
    <name type="scientific">Puccinia coronata f. sp. avenae</name>
    <dbReference type="NCBI Taxonomy" id="200324"/>
    <lineage>
        <taxon>Eukaryota</taxon>
        <taxon>Fungi</taxon>
        <taxon>Dikarya</taxon>
        <taxon>Basidiomycota</taxon>
        <taxon>Pucciniomycotina</taxon>
        <taxon>Pucciniomycetes</taxon>
        <taxon>Pucciniales</taxon>
        <taxon>Pucciniaceae</taxon>
        <taxon>Puccinia</taxon>
    </lineage>
</organism>
<evidence type="ECO:0000256" key="1">
    <source>
        <dbReference type="SAM" id="MobiDB-lite"/>
    </source>
</evidence>
<feature type="region of interest" description="Disordered" evidence="1">
    <location>
        <begin position="652"/>
        <end position="671"/>
    </location>
</feature>
<reference evidence="2 3" key="1">
    <citation type="submission" date="2017-11" db="EMBL/GenBank/DDBJ databases">
        <title>De novo assembly and phasing of dikaryotic genomes from two isolates of Puccinia coronata f. sp. avenae, the causal agent of oat crown rust.</title>
        <authorList>
            <person name="Miller M.E."/>
            <person name="Zhang Y."/>
            <person name="Omidvar V."/>
            <person name="Sperschneider J."/>
            <person name="Schwessinger B."/>
            <person name="Raley C."/>
            <person name="Palmer J.M."/>
            <person name="Garnica D."/>
            <person name="Upadhyaya N."/>
            <person name="Rathjen J."/>
            <person name="Taylor J.M."/>
            <person name="Park R.F."/>
            <person name="Dodds P.N."/>
            <person name="Hirsch C.D."/>
            <person name="Kianian S.F."/>
            <person name="Figueroa M."/>
        </authorList>
    </citation>
    <scope>NUCLEOTIDE SEQUENCE [LARGE SCALE GENOMIC DNA]</scope>
    <source>
        <strain evidence="2">12NC29</strain>
    </source>
</reference>
<dbReference type="OrthoDB" id="2505909at2759"/>
<protein>
    <recommendedName>
        <fullName evidence="4">MULE transposase domain-containing protein</fullName>
    </recommendedName>
</protein>
<dbReference type="PANTHER" id="PTHR48159">
    <property type="entry name" value="MULE DOMAIN-CONTAINING PROTEIN"/>
    <property type="match status" value="1"/>
</dbReference>
<name>A0A2N5TTF7_9BASI</name>
<dbReference type="EMBL" id="PGCJ01000433">
    <property type="protein sequence ID" value="PLW28759.1"/>
    <property type="molecule type" value="Genomic_DNA"/>
</dbReference>
<feature type="compositionally biased region" description="Polar residues" evidence="1">
    <location>
        <begin position="615"/>
        <end position="625"/>
    </location>
</feature>